<feature type="region of interest" description="Disordered" evidence="12">
    <location>
        <begin position="437"/>
        <end position="463"/>
    </location>
</feature>
<name>A0A7R9KL29_9ACAR</name>
<dbReference type="InterPro" id="IPR013087">
    <property type="entry name" value="Znf_C2H2_type"/>
</dbReference>
<feature type="domain" description="C2H2-type" evidence="13">
    <location>
        <begin position="595"/>
        <end position="625"/>
    </location>
</feature>
<evidence type="ECO:0000256" key="9">
    <source>
        <dbReference type="ARBA" id="ARBA00023163"/>
    </source>
</evidence>
<feature type="region of interest" description="Disordered" evidence="12">
    <location>
        <begin position="1097"/>
        <end position="1137"/>
    </location>
</feature>
<dbReference type="FunFam" id="3.30.160.60:FF:000036">
    <property type="entry name" value="GLI family zinc finger 3"/>
    <property type="match status" value="1"/>
</dbReference>
<accession>A0A7R9KL29</accession>
<dbReference type="FunFam" id="3.30.160.60:FF:000068">
    <property type="entry name" value="GLI family zinc finger 3"/>
    <property type="match status" value="1"/>
</dbReference>
<feature type="domain" description="C2H2-type" evidence="13">
    <location>
        <begin position="534"/>
        <end position="563"/>
    </location>
</feature>
<keyword evidence="5 11" id="KW-0863">Zinc-finger</keyword>
<dbReference type="GO" id="GO:0000978">
    <property type="term" value="F:RNA polymerase II cis-regulatory region sequence-specific DNA binding"/>
    <property type="evidence" value="ECO:0007669"/>
    <property type="project" value="TreeGrafter"/>
</dbReference>
<evidence type="ECO:0000256" key="10">
    <source>
        <dbReference type="ARBA" id="ARBA00023242"/>
    </source>
</evidence>
<dbReference type="GO" id="GO:0140297">
    <property type="term" value="F:DNA-binding transcription factor binding"/>
    <property type="evidence" value="ECO:0007669"/>
    <property type="project" value="UniProtKB-ARBA"/>
</dbReference>
<feature type="domain" description="C2H2-type" evidence="13">
    <location>
        <begin position="468"/>
        <end position="500"/>
    </location>
</feature>
<feature type="region of interest" description="Disordered" evidence="12">
    <location>
        <begin position="892"/>
        <end position="926"/>
    </location>
</feature>
<evidence type="ECO:0000313" key="14">
    <source>
        <dbReference type="EMBL" id="CAD7623994.1"/>
    </source>
</evidence>
<keyword evidence="3" id="KW-0479">Metal-binding</keyword>
<dbReference type="EMBL" id="OC856597">
    <property type="protein sequence ID" value="CAD7623994.1"/>
    <property type="molecule type" value="Genomic_DNA"/>
</dbReference>
<keyword evidence="15" id="KW-1185">Reference proteome</keyword>
<dbReference type="InterPro" id="IPR056436">
    <property type="entry name" value="Znf-C2H2_ZIC1-5/GLI1-3-like"/>
</dbReference>
<feature type="compositionally biased region" description="Polar residues" evidence="12">
    <location>
        <begin position="911"/>
        <end position="926"/>
    </location>
</feature>
<feature type="compositionally biased region" description="Basic residues" evidence="12">
    <location>
        <begin position="824"/>
        <end position="833"/>
    </location>
</feature>
<dbReference type="Pfam" id="PF23561">
    <property type="entry name" value="zf-C2H2_15"/>
    <property type="match status" value="1"/>
</dbReference>
<dbReference type="GO" id="GO:0005634">
    <property type="term" value="C:nucleus"/>
    <property type="evidence" value="ECO:0007669"/>
    <property type="project" value="UniProtKB-SubCell"/>
</dbReference>
<dbReference type="FunFam" id="3.30.160.60:FF:000019">
    <property type="entry name" value="GLI family zinc finger 3"/>
    <property type="match status" value="1"/>
</dbReference>
<evidence type="ECO:0000256" key="5">
    <source>
        <dbReference type="ARBA" id="ARBA00022771"/>
    </source>
</evidence>
<organism evidence="14">
    <name type="scientific">Medioppia subpectinata</name>
    <dbReference type="NCBI Taxonomy" id="1979941"/>
    <lineage>
        <taxon>Eukaryota</taxon>
        <taxon>Metazoa</taxon>
        <taxon>Ecdysozoa</taxon>
        <taxon>Arthropoda</taxon>
        <taxon>Chelicerata</taxon>
        <taxon>Arachnida</taxon>
        <taxon>Acari</taxon>
        <taxon>Acariformes</taxon>
        <taxon>Sarcoptiformes</taxon>
        <taxon>Oribatida</taxon>
        <taxon>Brachypylina</taxon>
        <taxon>Oppioidea</taxon>
        <taxon>Oppiidae</taxon>
        <taxon>Medioppia</taxon>
    </lineage>
</organism>
<evidence type="ECO:0000256" key="11">
    <source>
        <dbReference type="PROSITE-ProRule" id="PRU00042"/>
    </source>
</evidence>
<dbReference type="Gene3D" id="3.30.160.60">
    <property type="entry name" value="Classic Zinc Finger"/>
    <property type="match status" value="5"/>
</dbReference>
<feature type="compositionally biased region" description="Low complexity" evidence="12">
    <location>
        <begin position="944"/>
        <end position="955"/>
    </location>
</feature>
<dbReference type="OrthoDB" id="6513281at2759"/>
<dbReference type="SUPFAM" id="SSF57667">
    <property type="entry name" value="beta-beta-alpha zinc fingers"/>
    <property type="match status" value="3"/>
</dbReference>
<dbReference type="InterPro" id="IPR036236">
    <property type="entry name" value="Znf_C2H2_sf"/>
</dbReference>
<dbReference type="PROSITE" id="PS50157">
    <property type="entry name" value="ZINC_FINGER_C2H2_2"/>
    <property type="match status" value="5"/>
</dbReference>
<feature type="compositionally biased region" description="Polar residues" evidence="12">
    <location>
        <begin position="971"/>
        <end position="980"/>
    </location>
</feature>
<feature type="region of interest" description="Disordered" evidence="12">
    <location>
        <begin position="817"/>
        <end position="838"/>
    </location>
</feature>
<evidence type="ECO:0000256" key="4">
    <source>
        <dbReference type="ARBA" id="ARBA00022737"/>
    </source>
</evidence>
<dbReference type="PANTHER" id="PTHR45718:SF4">
    <property type="entry name" value="TRANSCRIPTIONAL ACTIVATOR CUBITUS INTERRUPTUS"/>
    <property type="match status" value="1"/>
</dbReference>
<keyword evidence="4" id="KW-0677">Repeat</keyword>
<feature type="domain" description="C2H2-type" evidence="13">
    <location>
        <begin position="564"/>
        <end position="594"/>
    </location>
</feature>
<evidence type="ECO:0000313" key="15">
    <source>
        <dbReference type="Proteomes" id="UP000759131"/>
    </source>
</evidence>
<keyword evidence="6" id="KW-0862">Zinc</keyword>
<dbReference type="EMBL" id="CAJPIZ010002022">
    <property type="protein sequence ID" value="CAG2104424.1"/>
    <property type="molecule type" value="Genomic_DNA"/>
</dbReference>
<gene>
    <name evidence="14" type="ORF">OSB1V03_LOCUS4441</name>
</gene>
<evidence type="ECO:0000256" key="7">
    <source>
        <dbReference type="ARBA" id="ARBA00023015"/>
    </source>
</evidence>
<dbReference type="Proteomes" id="UP000759131">
    <property type="component" value="Unassembled WGS sequence"/>
</dbReference>
<comment type="similarity">
    <text evidence="2">Belongs to the GLI C2H2-type zinc-finger protein family.</text>
</comment>
<keyword evidence="9" id="KW-0804">Transcription</keyword>
<evidence type="ECO:0000256" key="6">
    <source>
        <dbReference type="ARBA" id="ARBA00022833"/>
    </source>
</evidence>
<dbReference type="Pfam" id="PF00096">
    <property type="entry name" value="zf-C2H2"/>
    <property type="match status" value="1"/>
</dbReference>
<dbReference type="SMART" id="SM00355">
    <property type="entry name" value="ZnF_C2H2"/>
    <property type="match status" value="5"/>
</dbReference>
<feature type="region of interest" description="Disordered" evidence="12">
    <location>
        <begin position="610"/>
        <end position="710"/>
    </location>
</feature>
<evidence type="ECO:0000256" key="12">
    <source>
        <dbReference type="SAM" id="MobiDB-lite"/>
    </source>
</evidence>
<protein>
    <recommendedName>
        <fullName evidence="13">C2H2-type domain-containing protein</fullName>
    </recommendedName>
</protein>
<comment type="subcellular location">
    <subcellularLocation>
        <location evidence="1">Nucleus</location>
    </subcellularLocation>
</comment>
<keyword evidence="8" id="KW-0238">DNA-binding</keyword>
<dbReference type="FunFam" id="3.30.160.60:FF:000048">
    <property type="entry name" value="GLI family zinc finger 3"/>
    <property type="match status" value="1"/>
</dbReference>
<keyword evidence="7" id="KW-0805">Transcription regulation</keyword>
<dbReference type="PROSITE" id="PS00028">
    <property type="entry name" value="ZINC_FINGER_C2H2_1"/>
    <property type="match status" value="4"/>
</dbReference>
<reference evidence="14" key="1">
    <citation type="submission" date="2020-11" db="EMBL/GenBank/DDBJ databases">
        <authorList>
            <person name="Tran Van P."/>
        </authorList>
    </citation>
    <scope>NUCLEOTIDE SEQUENCE</scope>
</reference>
<feature type="compositionally biased region" description="Low complexity" evidence="12">
    <location>
        <begin position="892"/>
        <end position="908"/>
    </location>
</feature>
<evidence type="ECO:0000256" key="3">
    <source>
        <dbReference type="ARBA" id="ARBA00022723"/>
    </source>
</evidence>
<evidence type="ECO:0000256" key="1">
    <source>
        <dbReference type="ARBA" id="ARBA00004123"/>
    </source>
</evidence>
<evidence type="ECO:0000256" key="8">
    <source>
        <dbReference type="ARBA" id="ARBA00023125"/>
    </source>
</evidence>
<feature type="domain" description="C2H2-type" evidence="13">
    <location>
        <begin position="506"/>
        <end position="533"/>
    </location>
</feature>
<dbReference type="GO" id="GO:0008270">
    <property type="term" value="F:zinc ion binding"/>
    <property type="evidence" value="ECO:0007669"/>
    <property type="project" value="UniProtKB-KW"/>
</dbReference>
<keyword evidence="10" id="KW-0539">Nucleus</keyword>
<dbReference type="GO" id="GO:0000981">
    <property type="term" value="F:DNA-binding transcription factor activity, RNA polymerase II-specific"/>
    <property type="evidence" value="ECO:0007669"/>
    <property type="project" value="TreeGrafter"/>
</dbReference>
<proteinExistence type="inferred from homology"/>
<feature type="region of interest" description="Disordered" evidence="12">
    <location>
        <begin position="941"/>
        <end position="980"/>
    </location>
</feature>
<dbReference type="PANTHER" id="PTHR45718">
    <property type="entry name" value="TRANSCRIPTIONAL ACTIVATOR CUBITUS INTERRUPTUS"/>
    <property type="match status" value="1"/>
</dbReference>
<evidence type="ECO:0000259" key="13">
    <source>
        <dbReference type="PROSITE" id="PS50157"/>
    </source>
</evidence>
<dbReference type="FunFam" id="3.30.160.60:FF:000031">
    <property type="entry name" value="GLI family zinc finger 3"/>
    <property type="match status" value="1"/>
</dbReference>
<evidence type="ECO:0000256" key="2">
    <source>
        <dbReference type="ARBA" id="ARBA00010831"/>
    </source>
</evidence>
<dbReference type="GO" id="GO:0000122">
    <property type="term" value="P:negative regulation of transcription by RNA polymerase II"/>
    <property type="evidence" value="ECO:0007669"/>
    <property type="project" value="UniProtKB-ARBA"/>
</dbReference>
<dbReference type="InterPro" id="IPR043359">
    <property type="entry name" value="GLI-like"/>
</dbReference>
<feature type="compositionally biased region" description="Low complexity" evidence="12">
    <location>
        <begin position="667"/>
        <end position="678"/>
    </location>
</feature>
<sequence length="1523" mass="163804">MNNNGPYGPYMWGPLASSPSCHLVNGHIDGSPVLSSAASVYHRLSPFDGYYASPFHTSPSALSLRGLSPDLSAPTVLHNDYLQQVSLLNQRMAASMAALSAGQSQDLNVHHHLHNEATLAAAAAAYAASTSSMDGPFRAPTSASNALTSGRKRALSASPYSDSFDINSMIRFSPNSLVSFMNGSRSSSASGSYGHLSVSADLSAPTVLHNDYLQQVSLLNQRMAASMAVLSAGQSQDLNVHHHLHNEATLAAAAAAYAASTSSMDGPFRAPTSASNALTSGRKRALSASPYSDSFDINSMIRFSPNSLVSFMNGSRSSSASGSYGHLSVSAGTMSPSLGMQSSGCTVLPSHLHHLMRSPILLPQGPSSLAHNTSAANLTGSAFTPHHPHLIHSQLSMNAASKLSHMVDVMPPPQHTTRETASNVVSSTVGDHDVRAGLTARTKIKREDNAGGEDQNDDHTEPGDFIETNCHWKECSHEFTTQEELVKHINNDHIHGNKKSFVCRWKECSREEKPFKAQYMLVVHMRRHTGEKPHKCTFEGCAKAYSRLENLKTHLRSHTGEKPYMCEFPGCSKAFSNASDRAKHQNRTHSNEKPYVCKVPGCVKKYTDPSSLRKHVKTVHGPEVYANKKHKDHNNSPKESGPLNDVFKSEFNHNSSPKGSPDNESKTPPTVGSSPTGSSGSGSGSGSPPNSATNHPMCGDFGGDGFDQPISDNSVSTTCIGGADQDWSAADAITVEVDTGLDRIGGGGDAMIGIQPRVVPRPRSSIKSNIKAIKSGIKSATNWIPFFRNSSHNNNNKNCNYSSVNSNCNNNKLLGNNQSNQMSCKKKGNKSKLIRQGSTSSINSNSFYSSVLGSDNSHTSSQLTNSTSSAPQVMLTSNGELIRCTSYDPISIGGSSRRSSDASCSDIAANRRTSSTSSQPKHLTQTDNLVIQQQSVALNADRYSSSVSSIGSSVSTRRNRAVVPPPPPPSLNENTSTSYHPNESVTLDECDSDQPIETMNNMILPDDMVQYLNEKSNKSNESMAQTLPVAQEVVQNNTACNKLHKDMHRAVIPPQPLPPIQVHSPPTNFNITSNNCNTNNTRNEFRAPSVPMLSPSTPASVQIMSPQTPMQTSPSSVSMMSPPMAKPQLSPNQNTNSNPLNSPMKPVLNNTNAANIANNVPNNTVLNNNNNIAVNTIQSGLRPNACNQLQQMAQNNSQQTAAASYGRAIQMPNTTANFMQTQTPVMPTNNPYWNQAVVNTNNSPNNRQNFNTNTNVYNTYNQFQQINTWNQSSGIGIKPSLTPIIALIIDKISIPIQMCTTLTISSSKLILGIRAQPMATNNCQPPEPIPTQTQTQPTPQQPVSVMHNKCLQTNNNTSIAYNQLSGASVPQKCQNQTNPEIQCGSVESTAAANLAIANQNNMRPETYQRTLDYIRQQTDALNGQPSSPGNVLSPAGSCKVVSSTCPTPNPTALNSAQQQPQPPQQQQVVIAQPQQCLRPASAMSVMSCRSTSTQLSTNMVINDLNSTLNCLVEESRFLKMSIN</sequence>
<feature type="compositionally biased region" description="Low complexity" evidence="12">
    <location>
        <begin position="1104"/>
        <end position="1123"/>
    </location>
</feature>